<keyword evidence="1" id="KW-0812">Transmembrane</keyword>
<gene>
    <name evidence="2" type="ORF">C9J47_18665</name>
</gene>
<comment type="caution">
    <text evidence="2">The sequence shown here is derived from an EMBL/GenBank/DDBJ whole genome shotgun (WGS) entry which is preliminary data.</text>
</comment>
<keyword evidence="1" id="KW-0472">Membrane</keyword>
<evidence type="ECO:0000313" key="2">
    <source>
        <dbReference type="EMBL" id="PSV45326.1"/>
    </source>
</evidence>
<reference evidence="2 3" key="1">
    <citation type="submission" date="2018-03" db="EMBL/GenBank/DDBJ databases">
        <title>Whole genome sequencing of Histamine producing bacteria.</title>
        <authorList>
            <person name="Butler K."/>
        </authorList>
    </citation>
    <scope>NUCLEOTIDE SEQUENCE [LARGE SCALE GENOMIC DNA]</scope>
    <source>
        <strain evidence="2 3">ATCC 19614</strain>
    </source>
</reference>
<keyword evidence="3" id="KW-1185">Reference proteome</keyword>
<accession>A0A2T3L604</accession>
<keyword evidence="1" id="KW-1133">Transmembrane helix</keyword>
<dbReference type="EMBL" id="PYOC01000007">
    <property type="protein sequence ID" value="PSV45326.1"/>
    <property type="molecule type" value="Genomic_DNA"/>
</dbReference>
<dbReference type="Proteomes" id="UP000241803">
    <property type="component" value="Unassembled WGS sequence"/>
</dbReference>
<dbReference type="AlphaFoldDB" id="A0A2T3L604"/>
<proteinExistence type="predicted"/>
<feature type="transmembrane region" description="Helical" evidence="1">
    <location>
        <begin position="7"/>
        <end position="27"/>
    </location>
</feature>
<organism evidence="2 3">
    <name type="scientific">Photobacterium indicum</name>
    <dbReference type="NCBI Taxonomy" id="81447"/>
    <lineage>
        <taxon>Bacteria</taxon>
        <taxon>Pseudomonadati</taxon>
        <taxon>Pseudomonadota</taxon>
        <taxon>Gammaproteobacteria</taxon>
        <taxon>Vibrionales</taxon>
        <taxon>Vibrionaceae</taxon>
        <taxon>Photobacterium</taxon>
    </lineage>
</organism>
<evidence type="ECO:0000313" key="3">
    <source>
        <dbReference type="Proteomes" id="UP000241803"/>
    </source>
</evidence>
<evidence type="ECO:0000256" key="1">
    <source>
        <dbReference type="SAM" id="Phobius"/>
    </source>
</evidence>
<protein>
    <submittedName>
        <fullName evidence="2">Uncharacterized protein</fullName>
    </submittedName>
</protein>
<dbReference type="RefSeq" id="WP_107254841.1">
    <property type="nucleotide sequence ID" value="NZ_PYOC01000007.1"/>
</dbReference>
<sequence length="168" mass="19988">MVVNNKYKALVGLSFVLSILFALYSIVNHNENPIENTAWYTSKARIPNGDDWSDEFVSNIENRKYQFKKSTGTCDIDITYKMLDGSTKTFELYCKFDYQVKENRIYFSNLNYSIERDDGYWHLRSEMKFFKNASYSQEMFIDETNKYLLLTNPMVFDKAQLYKRLDSH</sequence>
<name>A0A2T3L604_9GAMM</name>